<dbReference type="PANTHER" id="PTHR33303">
    <property type="entry name" value="CYTOPLASMIC PROTEIN-RELATED"/>
    <property type="match status" value="1"/>
</dbReference>
<dbReference type="EMBL" id="FYEH01000001">
    <property type="protein sequence ID" value="SNB53439.1"/>
    <property type="molecule type" value="Genomic_DNA"/>
</dbReference>
<organism evidence="2 3">
    <name type="scientific">Arboricoccus pini</name>
    <dbReference type="NCBI Taxonomy" id="1963835"/>
    <lineage>
        <taxon>Bacteria</taxon>
        <taxon>Pseudomonadati</taxon>
        <taxon>Pseudomonadota</taxon>
        <taxon>Alphaproteobacteria</taxon>
        <taxon>Geminicoccales</taxon>
        <taxon>Geminicoccaceae</taxon>
        <taxon>Arboricoccus</taxon>
    </lineage>
</organism>
<dbReference type="PANTHER" id="PTHR33303:SF2">
    <property type="entry name" value="COA-BINDING DOMAIN-CONTAINING PROTEIN"/>
    <property type="match status" value="1"/>
</dbReference>
<name>A0A212Q2K2_9PROT</name>
<dbReference type="RefSeq" id="WP_088559667.1">
    <property type="nucleotide sequence ID" value="NZ_FYEH01000001.1"/>
</dbReference>
<dbReference type="Pfam" id="PF13380">
    <property type="entry name" value="CoA_binding_2"/>
    <property type="match status" value="1"/>
</dbReference>
<proteinExistence type="predicted"/>
<evidence type="ECO:0000313" key="3">
    <source>
        <dbReference type="Proteomes" id="UP000197065"/>
    </source>
</evidence>
<gene>
    <name evidence="2" type="ORF">SAMN07250955_101361</name>
</gene>
<dbReference type="InterPro" id="IPR003781">
    <property type="entry name" value="CoA-bd"/>
</dbReference>
<feature type="domain" description="CoA-binding" evidence="1">
    <location>
        <begin position="9"/>
        <end position="104"/>
    </location>
</feature>
<dbReference type="Gene3D" id="3.40.50.720">
    <property type="entry name" value="NAD(P)-binding Rossmann-like Domain"/>
    <property type="match status" value="1"/>
</dbReference>
<dbReference type="AlphaFoldDB" id="A0A212Q2K2"/>
<evidence type="ECO:0000313" key="2">
    <source>
        <dbReference type="EMBL" id="SNB53439.1"/>
    </source>
</evidence>
<accession>A0A212Q2K2</accession>
<evidence type="ECO:0000259" key="1">
    <source>
        <dbReference type="SMART" id="SM00881"/>
    </source>
</evidence>
<dbReference type="OrthoDB" id="9804695at2"/>
<protein>
    <recommendedName>
        <fullName evidence="1">CoA-binding domain-containing protein</fullName>
    </recommendedName>
</protein>
<dbReference type="Proteomes" id="UP000197065">
    <property type="component" value="Unassembled WGS sequence"/>
</dbReference>
<reference evidence="2 3" key="1">
    <citation type="submission" date="2017-06" db="EMBL/GenBank/DDBJ databases">
        <authorList>
            <person name="Kim H.J."/>
            <person name="Triplett B.A."/>
        </authorList>
    </citation>
    <scope>NUCLEOTIDE SEQUENCE [LARGE SCALE GENOMIC DNA]</scope>
    <source>
        <strain evidence="2 3">B29T1</strain>
    </source>
</reference>
<dbReference type="SMART" id="SM00881">
    <property type="entry name" value="CoA_binding"/>
    <property type="match status" value="1"/>
</dbReference>
<dbReference type="InterPro" id="IPR036291">
    <property type="entry name" value="NAD(P)-bd_dom_sf"/>
</dbReference>
<keyword evidence="3" id="KW-1185">Reference proteome</keyword>
<sequence length="138" mass="14563">MEDVDLSAILRETRSIAVLGASTNPARPSHSVTGYLVSAGFAVYPVNPACAGQHLFDRLVLPDLAGLGFVPDLVDIFRRSEEAGALIDAAVAMGVRCVWLQLGVHADAASSRARSAGTIVVQDRCLKVEHARLMGHSA</sequence>
<dbReference type="SUPFAM" id="SSF51735">
    <property type="entry name" value="NAD(P)-binding Rossmann-fold domains"/>
    <property type="match status" value="1"/>
</dbReference>